<dbReference type="OrthoDB" id="10051363at2759"/>
<gene>
    <name evidence="1" type="ORF">ONB1V03_LOCUS9961</name>
</gene>
<accession>A0A7R9M6Q7</accession>
<evidence type="ECO:0000313" key="2">
    <source>
        <dbReference type="Proteomes" id="UP000728032"/>
    </source>
</evidence>
<dbReference type="EMBL" id="CAJPVJ010006508">
    <property type="protein sequence ID" value="CAG2170491.1"/>
    <property type="molecule type" value="Genomic_DNA"/>
</dbReference>
<dbReference type="AlphaFoldDB" id="A0A7R9M6Q7"/>
<proteinExistence type="predicted"/>
<reference evidence="1" key="1">
    <citation type="submission" date="2020-11" db="EMBL/GenBank/DDBJ databases">
        <authorList>
            <person name="Tran Van P."/>
        </authorList>
    </citation>
    <scope>NUCLEOTIDE SEQUENCE</scope>
</reference>
<name>A0A7R9M6Q7_9ACAR</name>
<keyword evidence="2" id="KW-1185">Reference proteome</keyword>
<dbReference type="Proteomes" id="UP000728032">
    <property type="component" value="Unassembled WGS sequence"/>
</dbReference>
<sequence>MNGEDFALAVNTDNNVIFSVGRNNKGQLGQNVKRDWDLRKESYNCVNLRWTETHDKMNNSISFEKSFDVINKLGEGGYAQD</sequence>
<protein>
    <submittedName>
        <fullName evidence="1">Uncharacterized protein</fullName>
    </submittedName>
</protein>
<evidence type="ECO:0000313" key="1">
    <source>
        <dbReference type="EMBL" id="CAD7653304.1"/>
    </source>
</evidence>
<dbReference type="EMBL" id="OC921333">
    <property type="protein sequence ID" value="CAD7653304.1"/>
    <property type="molecule type" value="Genomic_DNA"/>
</dbReference>
<organism evidence="1">
    <name type="scientific">Oppiella nova</name>
    <dbReference type="NCBI Taxonomy" id="334625"/>
    <lineage>
        <taxon>Eukaryota</taxon>
        <taxon>Metazoa</taxon>
        <taxon>Ecdysozoa</taxon>
        <taxon>Arthropoda</taxon>
        <taxon>Chelicerata</taxon>
        <taxon>Arachnida</taxon>
        <taxon>Acari</taxon>
        <taxon>Acariformes</taxon>
        <taxon>Sarcoptiformes</taxon>
        <taxon>Oribatida</taxon>
        <taxon>Brachypylina</taxon>
        <taxon>Oppioidea</taxon>
        <taxon>Oppiidae</taxon>
        <taxon>Oppiella</taxon>
    </lineage>
</organism>